<dbReference type="HOGENOM" id="CLU_2159850_0_0_1"/>
<keyword evidence="3" id="KW-0863">Zinc-finger</keyword>
<keyword evidence="9" id="KW-1185">Reference proteome</keyword>
<sequence>MTFKDIQKPMDPFPVEWLKTRNGMFIDEFSDVNSSEKSLMKMWNTFFMDLKPLGNIHVNDACLLFTQKSKLTILHENLRNNFLCHLLNLYRSNLISNECIIECISHIDNNK</sequence>
<evidence type="ECO:0000256" key="3">
    <source>
        <dbReference type="ARBA" id="ARBA00022771"/>
    </source>
</evidence>
<evidence type="ECO:0000256" key="2">
    <source>
        <dbReference type="ARBA" id="ARBA00022723"/>
    </source>
</evidence>
<dbReference type="InterPro" id="IPR019135">
    <property type="entry name" value="Polycomb_protein_VEFS-Box"/>
</dbReference>
<name>A0A075AMG8_ROZAC</name>
<evidence type="ECO:0000259" key="7">
    <source>
        <dbReference type="Pfam" id="PF09733"/>
    </source>
</evidence>
<evidence type="ECO:0000313" key="8">
    <source>
        <dbReference type="EMBL" id="EPZ30801.1"/>
    </source>
</evidence>
<dbReference type="PANTHER" id="PTHR22597:SF0">
    <property type="entry name" value="POLYCOMB PROTEIN SUZ12"/>
    <property type="match status" value="1"/>
</dbReference>
<accession>A0A075AMG8</accession>
<gene>
    <name evidence="8" type="ORF">O9G_005621</name>
</gene>
<keyword evidence="2" id="KW-0479">Metal-binding</keyword>
<proteinExistence type="inferred from homology"/>
<organism evidence="8 9">
    <name type="scientific">Rozella allomycis (strain CSF55)</name>
    <dbReference type="NCBI Taxonomy" id="988480"/>
    <lineage>
        <taxon>Eukaryota</taxon>
        <taxon>Fungi</taxon>
        <taxon>Fungi incertae sedis</taxon>
        <taxon>Cryptomycota</taxon>
        <taxon>Cryptomycota incertae sedis</taxon>
        <taxon>Rozella</taxon>
    </lineage>
</organism>
<comment type="similarity">
    <text evidence="1">Belongs to the VEFS (VRN2-EMF2-FIS2-SU(Z)12) family.</text>
</comment>
<keyword evidence="6" id="KW-0804">Transcription</keyword>
<dbReference type="STRING" id="988480.A0A075AMG8"/>
<dbReference type="EMBL" id="KE561373">
    <property type="protein sequence ID" value="EPZ30801.1"/>
    <property type="molecule type" value="Genomic_DNA"/>
</dbReference>
<dbReference type="GO" id="GO:0031490">
    <property type="term" value="F:chromatin DNA binding"/>
    <property type="evidence" value="ECO:0007669"/>
    <property type="project" value="TreeGrafter"/>
</dbReference>
<dbReference type="PANTHER" id="PTHR22597">
    <property type="entry name" value="POLYCOMB GROUP PROTEIN"/>
    <property type="match status" value="1"/>
</dbReference>
<dbReference type="GO" id="GO:0008270">
    <property type="term" value="F:zinc ion binding"/>
    <property type="evidence" value="ECO:0007669"/>
    <property type="project" value="UniProtKB-KW"/>
</dbReference>
<protein>
    <recommendedName>
        <fullName evidence="7">Polycomb protein VEFS-Box domain-containing protein</fullName>
    </recommendedName>
</protein>
<dbReference type="GO" id="GO:0016586">
    <property type="term" value="C:RSC-type complex"/>
    <property type="evidence" value="ECO:0007669"/>
    <property type="project" value="TreeGrafter"/>
</dbReference>
<evidence type="ECO:0000256" key="4">
    <source>
        <dbReference type="ARBA" id="ARBA00022833"/>
    </source>
</evidence>
<evidence type="ECO:0000256" key="6">
    <source>
        <dbReference type="ARBA" id="ARBA00023163"/>
    </source>
</evidence>
<dbReference type="OrthoDB" id="166746at2759"/>
<evidence type="ECO:0000256" key="5">
    <source>
        <dbReference type="ARBA" id="ARBA00023015"/>
    </source>
</evidence>
<keyword evidence="4" id="KW-0862">Zinc</keyword>
<dbReference type="AlphaFoldDB" id="A0A075AMG8"/>
<dbReference type="Pfam" id="PF09733">
    <property type="entry name" value="VEFS-Box"/>
    <property type="match status" value="1"/>
</dbReference>
<evidence type="ECO:0000256" key="1">
    <source>
        <dbReference type="ARBA" id="ARBA00007416"/>
    </source>
</evidence>
<dbReference type="Proteomes" id="UP000030755">
    <property type="component" value="Unassembled WGS sequence"/>
</dbReference>
<evidence type="ECO:0000313" key="9">
    <source>
        <dbReference type="Proteomes" id="UP000030755"/>
    </source>
</evidence>
<keyword evidence="5" id="KW-0805">Transcription regulation</keyword>
<feature type="domain" description="Polycomb protein VEFS-Box" evidence="7">
    <location>
        <begin position="16"/>
        <end position="98"/>
    </location>
</feature>
<reference evidence="8 9" key="1">
    <citation type="journal article" date="2013" name="Curr. Biol.">
        <title>Shared signatures of parasitism and phylogenomics unite Cryptomycota and microsporidia.</title>
        <authorList>
            <person name="James T.Y."/>
            <person name="Pelin A."/>
            <person name="Bonen L."/>
            <person name="Ahrendt S."/>
            <person name="Sain D."/>
            <person name="Corradi N."/>
            <person name="Stajich J.E."/>
        </authorList>
    </citation>
    <scope>NUCLEOTIDE SEQUENCE [LARGE SCALE GENOMIC DNA]</scope>
    <source>
        <strain evidence="8 9">CSF55</strain>
    </source>
</reference>